<proteinExistence type="predicted"/>
<sequence>MSPGFHCLLLVL</sequence>
<reference evidence="1" key="1">
    <citation type="submission" date="2018-02" db="EMBL/GenBank/DDBJ databases">
        <title>Rhizophora mucronata_Transcriptome.</title>
        <authorList>
            <person name="Meera S.P."/>
            <person name="Sreeshan A."/>
            <person name="Augustine A."/>
        </authorList>
    </citation>
    <scope>NUCLEOTIDE SEQUENCE</scope>
    <source>
        <tissue evidence="1">Leaf</tissue>
    </source>
</reference>
<organism evidence="1">
    <name type="scientific">Rhizophora mucronata</name>
    <name type="common">Asiatic mangrove</name>
    <dbReference type="NCBI Taxonomy" id="61149"/>
    <lineage>
        <taxon>Eukaryota</taxon>
        <taxon>Viridiplantae</taxon>
        <taxon>Streptophyta</taxon>
        <taxon>Embryophyta</taxon>
        <taxon>Tracheophyta</taxon>
        <taxon>Spermatophyta</taxon>
        <taxon>Magnoliopsida</taxon>
        <taxon>eudicotyledons</taxon>
        <taxon>Gunneridae</taxon>
        <taxon>Pentapetalae</taxon>
        <taxon>rosids</taxon>
        <taxon>fabids</taxon>
        <taxon>Malpighiales</taxon>
        <taxon>Rhizophoraceae</taxon>
        <taxon>Rhizophora</taxon>
    </lineage>
</organism>
<dbReference type="EMBL" id="GGEC01065381">
    <property type="protein sequence ID" value="MBX45865.1"/>
    <property type="molecule type" value="Transcribed_RNA"/>
</dbReference>
<accession>A0A2P2NTS3</accession>
<name>A0A2P2NTS3_RHIMU</name>
<protein>
    <submittedName>
        <fullName evidence="1">Uncharacterized protein</fullName>
    </submittedName>
</protein>
<evidence type="ECO:0000313" key="1">
    <source>
        <dbReference type="EMBL" id="MBX45865.1"/>
    </source>
</evidence>